<feature type="domain" description="TonB-dependent transporter Oar-like beta-barrel" evidence="8">
    <location>
        <begin position="243"/>
        <end position="320"/>
    </location>
</feature>
<keyword evidence="10" id="KW-1185">Reference proteome</keyword>
<dbReference type="RefSeq" id="WP_378319468.1">
    <property type="nucleotide sequence ID" value="NZ_JBHUHY010000003.1"/>
</dbReference>
<feature type="chain" id="PRO_5046794077" evidence="7">
    <location>
        <begin position="22"/>
        <end position="1083"/>
    </location>
</feature>
<gene>
    <name evidence="9" type="ORF">ACFSJT_06800</name>
</gene>
<dbReference type="InterPro" id="IPR036942">
    <property type="entry name" value="Beta-barrel_TonB_sf"/>
</dbReference>
<dbReference type="Gene3D" id="2.40.170.20">
    <property type="entry name" value="TonB-dependent receptor, beta-barrel domain"/>
    <property type="match status" value="1"/>
</dbReference>
<dbReference type="Pfam" id="PF25183">
    <property type="entry name" value="OMP_b-brl_4"/>
    <property type="match status" value="2"/>
</dbReference>
<keyword evidence="5" id="KW-0472">Membrane</keyword>
<dbReference type="Proteomes" id="UP001597344">
    <property type="component" value="Unassembled WGS sequence"/>
</dbReference>
<dbReference type="Gene3D" id="2.60.40.1120">
    <property type="entry name" value="Carboxypeptidase-like, regulatory domain"/>
    <property type="match status" value="1"/>
</dbReference>
<keyword evidence="4" id="KW-0812">Transmembrane</keyword>
<dbReference type="Pfam" id="PF13620">
    <property type="entry name" value="CarboxypepD_reg"/>
    <property type="match status" value="1"/>
</dbReference>
<comment type="caution">
    <text evidence="9">The sequence shown here is derived from an EMBL/GenBank/DDBJ whole genome shotgun (WGS) entry which is preliminary data.</text>
</comment>
<organism evidence="9 10">
    <name type="scientific">Aquimarina celericrescens</name>
    <dbReference type="NCBI Taxonomy" id="1964542"/>
    <lineage>
        <taxon>Bacteria</taxon>
        <taxon>Pseudomonadati</taxon>
        <taxon>Bacteroidota</taxon>
        <taxon>Flavobacteriia</taxon>
        <taxon>Flavobacteriales</taxon>
        <taxon>Flavobacteriaceae</taxon>
        <taxon>Aquimarina</taxon>
    </lineage>
</organism>
<evidence type="ECO:0000256" key="4">
    <source>
        <dbReference type="ARBA" id="ARBA00022692"/>
    </source>
</evidence>
<evidence type="ECO:0000256" key="6">
    <source>
        <dbReference type="ARBA" id="ARBA00023237"/>
    </source>
</evidence>
<evidence type="ECO:0000259" key="8">
    <source>
        <dbReference type="Pfam" id="PF25183"/>
    </source>
</evidence>
<name>A0ABW5AWE2_9FLAO</name>
<dbReference type="InterPro" id="IPR039426">
    <property type="entry name" value="TonB-dep_rcpt-like"/>
</dbReference>
<proteinExistence type="predicted"/>
<dbReference type="SUPFAM" id="SSF49464">
    <property type="entry name" value="Carboxypeptidase regulatory domain-like"/>
    <property type="match status" value="1"/>
</dbReference>
<dbReference type="InterPro" id="IPR057601">
    <property type="entry name" value="Oar-like_b-barrel"/>
</dbReference>
<dbReference type="PANTHER" id="PTHR30069:SF46">
    <property type="entry name" value="OAR PROTEIN"/>
    <property type="match status" value="1"/>
</dbReference>
<evidence type="ECO:0000256" key="5">
    <source>
        <dbReference type="ARBA" id="ARBA00023136"/>
    </source>
</evidence>
<dbReference type="PANTHER" id="PTHR30069">
    <property type="entry name" value="TONB-DEPENDENT OUTER MEMBRANE RECEPTOR"/>
    <property type="match status" value="1"/>
</dbReference>
<evidence type="ECO:0000256" key="7">
    <source>
        <dbReference type="SAM" id="SignalP"/>
    </source>
</evidence>
<accession>A0ABW5AWE2</accession>
<sequence>MKKITFLFVVILIAFVGETFAQGVTTSAMGGKVTDNTGGPLPGANVIAVHQPSGTTYGATTDFDGFYRISGMRTGGPYTVTISYVGFSDAKKENLFLDLGQTYRFSTQMQEEANALEQVVITVTNDGLFDSNKTGAETNVGQRQVNTLPSLSRNISDFARLTPQAQVSGDNQISIAGQNNRFNAIYIDGAVNNDVFGLAASGTNGGQTGVSPISLDAIESFQINVAPFDVKQSGFAGGSINAITRSGTNEFKGSAYYLFRNESLAGKTPGKLLEDDDSREKLDEFTAETIGVRVGGPIIEDKLFFFINYERQDNETPQPFIPSTYRGDSDQAAINNLANFLRTNYGYDPGALDGASTLVSDKLIAKIDWNINENNKLSLRHSYVKADQFNANTSNPGLIQFSNRSLQFESITNSSSLELNSKIGNNMANNLVLGYTSVEDNRDIVGDPFPAVQIFDGDGTIQFGSEPFSTANFLDQQIFTLTNNFEIYSGRHTITLGTNNEFSSAENLFFRQNFGDYRFNNLNDFLSGAANAANRYRRGYSLLGGLGDNSAGAADFNLFQFGLYAQDEVSITDNFNLSVGLRVDIPYWEDGDVNEDFNTRTVSLLEAAGKNLQGARVGEGIAPRAHISPRLGFNWDVNGDKTTQIRGGLGIFTSRVPLVWPGATYNNNGQTAGFIEINRDTDEGIFTPAFEPNVNQQFTEPQPGTGAVGGQVDLFASDFMLPQVMKYNIAIDQKLPAGFTISADFIYNDNINAVQYENLNLRGPEFTSTGTGARPNYGFNLVDPTYTGIFLASNTGEGSSYNISTTVGHKFLSSLVNVYSQFSYSYGDSEGLFDGTSSQNSSQWNFLETVNGSNRPTVSTSDFAQGHRFLANATVEFKWNENFKTRIGLVYEGAEGSPFSYVYNDRNGGLLADTGSSSALIYVPANRSEINLVDVTDRDTGAVISSAEDQWEALNAFIEGNDYLRGRRGQFSERNGDRTKWSHVIDLKFAQEFSIMGLGKKNTLEFTADIFNFTNLLNKDWGTRYFVNNDNVRLVTFAGFESDGTTPRYTFSERATEGVNEIDDAGLNSSRWQMQLGLRYTFN</sequence>
<dbReference type="InterPro" id="IPR037066">
    <property type="entry name" value="Plug_dom_sf"/>
</dbReference>
<dbReference type="SUPFAM" id="SSF56935">
    <property type="entry name" value="Porins"/>
    <property type="match status" value="1"/>
</dbReference>
<feature type="signal peptide" evidence="7">
    <location>
        <begin position="1"/>
        <end position="21"/>
    </location>
</feature>
<protein>
    <submittedName>
        <fullName evidence="9">Carboxypeptidase regulatory-like domain-containing protein</fullName>
    </submittedName>
</protein>
<evidence type="ECO:0000313" key="9">
    <source>
        <dbReference type="EMBL" id="MFD2186495.1"/>
    </source>
</evidence>
<keyword evidence="7" id="KW-0732">Signal</keyword>
<evidence type="ECO:0000256" key="1">
    <source>
        <dbReference type="ARBA" id="ARBA00004571"/>
    </source>
</evidence>
<dbReference type="EMBL" id="JBHUHY010000003">
    <property type="protein sequence ID" value="MFD2186495.1"/>
    <property type="molecule type" value="Genomic_DNA"/>
</dbReference>
<dbReference type="Gene3D" id="2.170.130.10">
    <property type="entry name" value="TonB-dependent receptor, plug domain"/>
    <property type="match status" value="1"/>
</dbReference>
<keyword evidence="6" id="KW-0998">Cell outer membrane</keyword>
<evidence type="ECO:0000256" key="2">
    <source>
        <dbReference type="ARBA" id="ARBA00022448"/>
    </source>
</evidence>
<evidence type="ECO:0000256" key="3">
    <source>
        <dbReference type="ARBA" id="ARBA00022452"/>
    </source>
</evidence>
<comment type="subcellular location">
    <subcellularLocation>
        <location evidence="1">Cell outer membrane</location>
        <topology evidence="1">Multi-pass membrane protein</topology>
    </subcellularLocation>
</comment>
<dbReference type="InterPro" id="IPR008969">
    <property type="entry name" value="CarboxyPept-like_regulatory"/>
</dbReference>
<keyword evidence="2" id="KW-0813">Transport</keyword>
<keyword evidence="3" id="KW-1134">Transmembrane beta strand</keyword>
<feature type="domain" description="TonB-dependent transporter Oar-like beta-barrel" evidence="8">
    <location>
        <begin position="330"/>
        <end position="1017"/>
    </location>
</feature>
<evidence type="ECO:0000313" key="10">
    <source>
        <dbReference type="Proteomes" id="UP001597344"/>
    </source>
</evidence>
<reference evidence="10" key="1">
    <citation type="journal article" date="2019" name="Int. J. Syst. Evol. Microbiol.">
        <title>The Global Catalogue of Microorganisms (GCM) 10K type strain sequencing project: providing services to taxonomists for standard genome sequencing and annotation.</title>
        <authorList>
            <consortium name="The Broad Institute Genomics Platform"/>
            <consortium name="The Broad Institute Genome Sequencing Center for Infectious Disease"/>
            <person name="Wu L."/>
            <person name="Ma J."/>
        </authorList>
    </citation>
    <scope>NUCLEOTIDE SEQUENCE [LARGE SCALE GENOMIC DNA]</scope>
    <source>
        <strain evidence="10">DT92</strain>
    </source>
</reference>